<dbReference type="GO" id="GO:0016881">
    <property type="term" value="F:acid-amino acid ligase activity"/>
    <property type="evidence" value="ECO:0007669"/>
    <property type="project" value="UniProtKB-ARBA"/>
</dbReference>
<sequence length="591" mass="63878">MRAEPAPAGEAAASGVDEATEAALCMRILDALLREDVHRFRTAGRLDRRRDGWWLTVDSGYRSAEFPVRESTFLGRLAARGPHLNFADRPHDPDGRGTGRLETLLEFLAAGADPADADGFAAFAAECRAALATVRSQEASRAGVFARLAGQPARGHSGALVYDTLAAHHDHPAYPTGRCRTGLTDHQLAAHAPEFHPAFAMRWAAVPRAALFRTGTFPEFWPQPSTLGLPGGYDDTHIAIPVHPLTDPRALTAAMPWLRPAPEAYLDVAPTLSMRSVAVLGDPGVQLKVPLDTSTLGLRNRRTMKPGSLVDGDAGGRLLRRVLDAEPQFAGRILIADEHTYGHARHELVAFLVRRLPPGLDDARVVTVAALAAAAPGGRTVVEALADEYFDGDPVAFYDSYLRLLLDWHVTLWMRYGIALEAHQQNTSVVLDRDASGATRLRLLLKDNDGPRLIAARVQAALDGPPLRFDDARIPVTDGRPLADLFTTITLHLCAAAPLFGLAAAGRADAADLMELLRDRLVEAAAPHAGTEDYALLRDGVLDAELLPVKLMVTAGTLLDKQRSGAADINKHYARTGPNYLRPRRHADVRA</sequence>
<dbReference type="EMBL" id="JAKFHA010000019">
    <property type="protein sequence ID" value="MCF2530909.1"/>
    <property type="molecule type" value="Genomic_DNA"/>
</dbReference>
<comment type="similarity">
    <text evidence="2">Belongs to the IucA/IucC family.</text>
</comment>
<comment type="caution">
    <text evidence="5">The sequence shown here is derived from an EMBL/GenBank/DDBJ whole genome shotgun (WGS) entry which is preliminary data.</text>
</comment>
<evidence type="ECO:0000259" key="3">
    <source>
        <dbReference type="Pfam" id="PF04183"/>
    </source>
</evidence>
<dbReference type="InterPro" id="IPR022770">
    <property type="entry name" value="IucA/IucC-like_C"/>
</dbReference>
<evidence type="ECO:0000256" key="2">
    <source>
        <dbReference type="ARBA" id="ARBA00007832"/>
    </source>
</evidence>
<dbReference type="Pfam" id="PF04183">
    <property type="entry name" value="IucA_IucC"/>
    <property type="match status" value="1"/>
</dbReference>
<evidence type="ECO:0000313" key="5">
    <source>
        <dbReference type="EMBL" id="MCF2530909.1"/>
    </source>
</evidence>
<dbReference type="InterPro" id="IPR007310">
    <property type="entry name" value="Aerobactin_biosyn_IucA/IucC_N"/>
</dbReference>
<proteinExistence type="inferred from homology"/>
<comment type="pathway">
    <text evidence="1">Siderophore biosynthesis.</text>
</comment>
<feature type="domain" description="Aerobactin siderophore biosynthesis IucA/IucC-like C-terminal" evidence="4">
    <location>
        <begin position="397"/>
        <end position="548"/>
    </location>
</feature>
<dbReference type="Proteomes" id="UP001165378">
    <property type="component" value="Unassembled WGS sequence"/>
</dbReference>
<dbReference type="RefSeq" id="WP_235055578.1">
    <property type="nucleotide sequence ID" value="NZ_JAKFHA010000019.1"/>
</dbReference>
<accession>A0AA41U6E7</accession>
<feature type="domain" description="Aerobactin siderophore biosynthesis IucA/IucC N-terminal" evidence="3">
    <location>
        <begin position="169"/>
        <end position="372"/>
    </location>
</feature>
<dbReference type="AlphaFoldDB" id="A0AA41U6E7"/>
<evidence type="ECO:0000313" key="6">
    <source>
        <dbReference type="Proteomes" id="UP001165378"/>
    </source>
</evidence>
<protein>
    <submittedName>
        <fullName evidence="5">IucA/IucC family siderophore biosynthesis protein</fullName>
    </submittedName>
</protein>
<dbReference type="Gene3D" id="1.10.510.40">
    <property type="match status" value="1"/>
</dbReference>
<reference evidence="5" key="1">
    <citation type="submission" date="2022-01" db="EMBL/GenBank/DDBJ databases">
        <title>Genome-Based Taxonomic Classification of the Phylum Actinobacteria.</title>
        <authorList>
            <person name="Gao Y."/>
        </authorList>
    </citation>
    <scope>NUCLEOTIDE SEQUENCE</scope>
    <source>
        <strain evidence="5">KLBMP 8922</strain>
    </source>
</reference>
<name>A0AA41U6E7_9ACTN</name>
<organism evidence="5 6">
    <name type="scientific">Yinghuangia soli</name>
    <dbReference type="NCBI Taxonomy" id="2908204"/>
    <lineage>
        <taxon>Bacteria</taxon>
        <taxon>Bacillati</taxon>
        <taxon>Actinomycetota</taxon>
        <taxon>Actinomycetes</taxon>
        <taxon>Kitasatosporales</taxon>
        <taxon>Streptomycetaceae</taxon>
        <taxon>Yinghuangia</taxon>
    </lineage>
</organism>
<evidence type="ECO:0000256" key="1">
    <source>
        <dbReference type="ARBA" id="ARBA00004924"/>
    </source>
</evidence>
<evidence type="ECO:0000259" key="4">
    <source>
        <dbReference type="Pfam" id="PF06276"/>
    </source>
</evidence>
<dbReference type="InterPro" id="IPR037455">
    <property type="entry name" value="LucA/IucC-like"/>
</dbReference>
<dbReference type="PANTHER" id="PTHR34384">
    <property type="entry name" value="L-2,3-DIAMINOPROPANOATE--CITRATE LIGASE"/>
    <property type="match status" value="1"/>
</dbReference>
<keyword evidence="6" id="KW-1185">Reference proteome</keyword>
<dbReference type="GO" id="GO:0019290">
    <property type="term" value="P:siderophore biosynthetic process"/>
    <property type="evidence" value="ECO:0007669"/>
    <property type="project" value="InterPro"/>
</dbReference>
<dbReference type="PANTHER" id="PTHR34384:SF5">
    <property type="entry name" value="L-2,3-DIAMINOPROPANOATE--CITRATE LIGASE"/>
    <property type="match status" value="1"/>
</dbReference>
<dbReference type="Pfam" id="PF06276">
    <property type="entry name" value="FhuF"/>
    <property type="match status" value="1"/>
</dbReference>
<gene>
    <name evidence="5" type="ORF">LZ495_27355</name>
</gene>